<evidence type="ECO:0008006" key="3">
    <source>
        <dbReference type="Google" id="ProtNLM"/>
    </source>
</evidence>
<reference evidence="1 2" key="1">
    <citation type="journal article" date="2018" name="Nat. Biotechnol.">
        <title>A standardized bacterial taxonomy based on genome phylogeny substantially revises the tree of life.</title>
        <authorList>
            <person name="Parks D.H."/>
            <person name="Chuvochina M."/>
            <person name="Waite D.W."/>
            <person name="Rinke C."/>
            <person name="Skarshewski A."/>
            <person name="Chaumeil P.A."/>
            <person name="Hugenholtz P."/>
        </authorList>
    </citation>
    <scope>NUCLEOTIDE SEQUENCE [LARGE SCALE GENOMIC DNA]</scope>
    <source>
        <strain evidence="1">UBA11728</strain>
    </source>
</reference>
<evidence type="ECO:0000313" key="1">
    <source>
        <dbReference type="EMBL" id="HCL03884.1"/>
    </source>
</evidence>
<gene>
    <name evidence="1" type="ORF">DHW61_16005</name>
</gene>
<dbReference type="NCBIfam" id="TIGR01725">
    <property type="entry name" value="phge_HK97_gp10"/>
    <property type="match status" value="1"/>
</dbReference>
<dbReference type="InterPro" id="IPR010064">
    <property type="entry name" value="HK97-gp10_tail"/>
</dbReference>
<dbReference type="AlphaFoldDB" id="A0A3D2XAB5"/>
<sequence>MWGDAVDVKFDYNDVIANISNELKKIPDGFEREERYALTKIGKVIKSAVEAELDVSDNTDNWKNYDGSMPYRHMRDDVNVTTKKDKSGSSYVVVGGGKLTAYKWHLVNDGTFDSKTGRRIPATRFIDNAMKKMEYKINNIVDELLIKVANGS</sequence>
<dbReference type="EMBL" id="DPVV01000529">
    <property type="protein sequence ID" value="HCL03884.1"/>
    <property type="molecule type" value="Genomic_DNA"/>
</dbReference>
<organism evidence="1 2">
    <name type="scientific">Lachnoclostridium phytofermentans</name>
    <dbReference type="NCBI Taxonomy" id="66219"/>
    <lineage>
        <taxon>Bacteria</taxon>
        <taxon>Bacillati</taxon>
        <taxon>Bacillota</taxon>
        <taxon>Clostridia</taxon>
        <taxon>Lachnospirales</taxon>
        <taxon>Lachnospiraceae</taxon>
    </lineage>
</organism>
<protein>
    <recommendedName>
        <fullName evidence="3">Phage protein, HK97 gp10 family</fullName>
    </recommendedName>
</protein>
<comment type="caution">
    <text evidence="1">The sequence shown here is derived from an EMBL/GenBank/DDBJ whole genome shotgun (WGS) entry which is preliminary data.</text>
</comment>
<name>A0A3D2XAB5_9FIRM</name>
<dbReference type="Proteomes" id="UP000262969">
    <property type="component" value="Unassembled WGS sequence"/>
</dbReference>
<accession>A0A3D2XAB5</accession>
<evidence type="ECO:0000313" key="2">
    <source>
        <dbReference type="Proteomes" id="UP000262969"/>
    </source>
</evidence>
<dbReference type="Pfam" id="PF04883">
    <property type="entry name" value="HK97-gp10_like"/>
    <property type="match status" value="1"/>
</dbReference>
<proteinExistence type="predicted"/>